<protein>
    <submittedName>
        <fullName evidence="2">Uncharacterized protein</fullName>
    </submittedName>
</protein>
<feature type="region of interest" description="Disordered" evidence="1">
    <location>
        <begin position="1"/>
        <end position="25"/>
    </location>
</feature>
<gene>
    <name evidence="2" type="ORF">HaLaN_16871</name>
</gene>
<feature type="non-terminal residue" evidence="2">
    <location>
        <position position="1"/>
    </location>
</feature>
<reference evidence="2 3" key="1">
    <citation type="submission" date="2020-02" db="EMBL/GenBank/DDBJ databases">
        <title>Draft genome sequence of Haematococcus lacustris strain NIES-144.</title>
        <authorList>
            <person name="Morimoto D."/>
            <person name="Nakagawa S."/>
            <person name="Yoshida T."/>
            <person name="Sawayama S."/>
        </authorList>
    </citation>
    <scope>NUCLEOTIDE SEQUENCE [LARGE SCALE GENOMIC DNA]</scope>
    <source>
        <strain evidence="2 3">NIES-144</strain>
    </source>
</reference>
<accession>A0A699ZJU4</accession>
<evidence type="ECO:0000313" key="3">
    <source>
        <dbReference type="Proteomes" id="UP000485058"/>
    </source>
</evidence>
<organism evidence="2 3">
    <name type="scientific">Haematococcus lacustris</name>
    <name type="common">Green alga</name>
    <name type="synonym">Haematococcus pluvialis</name>
    <dbReference type="NCBI Taxonomy" id="44745"/>
    <lineage>
        <taxon>Eukaryota</taxon>
        <taxon>Viridiplantae</taxon>
        <taxon>Chlorophyta</taxon>
        <taxon>core chlorophytes</taxon>
        <taxon>Chlorophyceae</taxon>
        <taxon>CS clade</taxon>
        <taxon>Chlamydomonadales</taxon>
        <taxon>Haematococcaceae</taxon>
        <taxon>Haematococcus</taxon>
    </lineage>
</organism>
<comment type="caution">
    <text evidence="2">The sequence shown here is derived from an EMBL/GenBank/DDBJ whole genome shotgun (WGS) entry which is preliminary data.</text>
</comment>
<proteinExistence type="predicted"/>
<evidence type="ECO:0000256" key="1">
    <source>
        <dbReference type="SAM" id="MobiDB-lite"/>
    </source>
</evidence>
<feature type="compositionally biased region" description="Basic and acidic residues" evidence="1">
    <location>
        <begin position="1"/>
        <end position="10"/>
    </location>
</feature>
<feature type="non-terminal residue" evidence="2">
    <location>
        <position position="25"/>
    </location>
</feature>
<name>A0A699ZJU4_HAELA</name>
<dbReference type="AlphaFoldDB" id="A0A699ZJU4"/>
<keyword evidence="3" id="KW-1185">Reference proteome</keyword>
<sequence>MVSQRAKDNSDSEPCGLKMQSATEL</sequence>
<dbReference type="Proteomes" id="UP000485058">
    <property type="component" value="Unassembled WGS sequence"/>
</dbReference>
<evidence type="ECO:0000313" key="2">
    <source>
        <dbReference type="EMBL" id="GFH19849.1"/>
    </source>
</evidence>
<dbReference type="EMBL" id="BLLF01001530">
    <property type="protein sequence ID" value="GFH19849.1"/>
    <property type="molecule type" value="Genomic_DNA"/>
</dbReference>